<reference evidence="2 3" key="1">
    <citation type="submission" date="2015-04" db="EMBL/GenBank/DDBJ databases">
        <title>Lasius niger genome sequencing.</title>
        <authorList>
            <person name="Konorov E.A."/>
            <person name="Nikitin M.A."/>
            <person name="Kirill M.V."/>
            <person name="Chang P."/>
        </authorList>
    </citation>
    <scope>NUCLEOTIDE SEQUENCE [LARGE SCALE GENOMIC DNA]</scope>
    <source>
        <tissue evidence="2">Whole</tissue>
    </source>
</reference>
<comment type="caution">
    <text evidence="2">The sequence shown here is derived from an EMBL/GenBank/DDBJ whole genome shotgun (WGS) entry which is preliminary data.</text>
</comment>
<feature type="compositionally biased region" description="Basic and acidic residues" evidence="1">
    <location>
        <begin position="226"/>
        <end position="266"/>
    </location>
</feature>
<dbReference type="AlphaFoldDB" id="A0A0J7KVY7"/>
<dbReference type="GO" id="GO:0016787">
    <property type="term" value="F:hydrolase activity"/>
    <property type="evidence" value="ECO:0007669"/>
    <property type="project" value="UniProtKB-KW"/>
</dbReference>
<dbReference type="PaxDb" id="67767-A0A0J7KVY7"/>
<keyword evidence="2" id="KW-0378">Hydrolase</keyword>
<keyword evidence="3" id="KW-1185">Reference proteome</keyword>
<accession>A0A0J7KVY7</accession>
<feature type="compositionally biased region" description="Low complexity" evidence="1">
    <location>
        <begin position="291"/>
        <end position="302"/>
    </location>
</feature>
<gene>
    <name evidence="2" type="ORF">RF55_5383</name>
</gene>
<evidence type="ECO:0000313" key="3">
    <source>
        <dbReference type="Proteomes" id="UP000036403"/>
    </source>
</evidence>
<sequence>MTRERDADSLREEARTEGDESDEVRCDASNVEMIESSVVGRLHEIPVDLPQVKPALRTSSDLMDSYSRLKYMPVTKKGLRHIKRIFGVLRGESRMFSAPGHLEDRPVRVLFDMKEDFDVVTTAAVTYSTGVRMQLDYVEDPQNIPAYLKAQKYVQVHAVNCRVAIKGRSMKIQPMLLRGEEPLVLLSRHSSTAFLLHISRRPGTKLSRSVLLSKGKQLIQRWTEASPRDKSRAPARDRSTPTRTNNESRARRESPRSEVTAGRREEPEEPDDSDRENAAPHGNAAVRKRSAASSGGYFSSAQ</sequence>
<dbReference type="Proteomes" id="UP000036403">
    <property type="component" value="Unassembled WGS sequence"/>
</dbReference>
<name>A0A0J7KVY7_LASNI</name>
<feature type="region of interest" description="Disordered" evidence="1">
    <location>
        <begin position="221"/>
        <end position="302"/>
    </location>
</feature>
<proteinExistence type="predicted"/>
<evidence type="ECO:0000313" key="2">
    <source>
        <dbReference type="EMBL" id="KMQ94466.1"/>
    </source>
</evidence>
<evidence type="ECO:0000256" key="1">
    <source>
        <dbReference type="SAM" id="MobiDB-lite"/>
    </source>
</evidence>
<feature type="region of interest" description="Disordered" evidence="1">
    <location>
        <begin position="1"/>
        <end position="24"/>
    </location>
</feature>
<organism evidence="2 3">
    <name type="scientific">Lasius niger</name>
    <name type="common">Black garden ant</name>
    <dbReference type="NCBI Taxonomy" id="67767"/>
    <lineage>
        <taxon>Eukaryota</taxon>
        <taxon>Metazoa</taxon>
        <taxon>Ecdysozoa</taxon>
        <taxon>Arthropoda</taxon>
        <taxon>Hexapoda</taxon>
        <taxon>Insecta</taxon>
        <taxon>Pterygota</taxon>
        <taxon>Neoptera</taxon>
        <taxon>Endopterygota</taxon>
        <taxon>Hymenoptera</taxon>
        <taxon>Apocrita</taxon>
        <taxon>Aculeata</taxon>
        <taxon>Formicoidea</taxon>
        <taxon>Formicidae</taxon>
        <taxon>Formicinae</taxon>
        <taxon>Lasius</taxon>
        <taxon>Lasius</taxon>
    </lineage>
</organism>
<dbReference type="OrthoDB" id="10681869at2759"/>
<dbReference type="EMBL" id="LBMM01002698">
    <property type="protein sequence ID" value="KMQ94466.1"/>
    <property type="molecule type" value="Genomic_DNA"/>
</dbReference>
<protein>
    <submittedName>
        <fullName evidence="2">Methenyltetrahydrofolate cyclohydrolase</fullName>
    </submittedName>
</protein>